<dbReference type="SUPFAM" id="SSF50630">
    <property type="entry name" value="Acid proteases"/>
    <property type="match status" value="1"/>
</dbReference>
<dbReference type="CDD" id="cd01647">
    <property type="entry name" value="RT_LTR"/>
    <property type="match status" value="1"/>
</dbReference>
<dbReference type="Proteomes" id="UP000228380">
    <property type="component" value="Chromosome 2"/>
</dbReference>
<dbReference type="Gene3D" id="3.30.70.270">
    <property type="match status" value="1"/>
</dbReference>
<dbReference type="CDD" id="cd09274">
    <property type="entry name" value="RNase_HI_RT_Ty3"/>
    <property type="match status" value="1"/>
</dbReference>
<dbReference type="InterPro" id="IPR041577">
    <property type="entry name" value="RT_RNaseH_2"/>
</dbReference>
<evidence type="ECO:0000259" key="3">
    <source>
        <dbReference type="Pfam" id="PF17919"/>
    </source>
</evidence>
<reference evidence="5" key="2">
    <citation type="submission" date="2025-08" db="UniProtKB">
        <authorList>
            <consortium name="RefSeq"/>
        </authorList>
    </citation>
    <scope>IDENTIFICATION</scope>
    <source>
        <tissue evidence="5">Young leaves</tissue>
    </source>
</reference>
<dbReference type="AlphaFoldDB" id="A0A8B9A9Q4"/>
<dbReference type="PANTHER" id="PTHR15503:SF45">
    <property type="entry name" value="RNA-DIRECTED DNA POLYMERASE HOMOLOG"/>
    <property type="match status" value="1"/>
</dbReference>
<dbReference type="Pfam" id="PF17919">
    <property type="entry name" value="RT_RNaseH_2"/>
    <property type="match status" value="1"/>
</dbReference>
<dbReference type="InterPro" id="IPR021109">
    <property type="entry name" value="Peptidase_aspartic_dom_sf"/>
</dbReference>
<dbReference type="Gene3D" id="3.10.10.10">
    <property type="entry name" value="HIV Type 1 Reverse Transcriptase, subunit A, domain 1"/>
    <property type="match status" value="1"/>
</dbReference>
<accession>A0A8B9A9Q4</accession>
<keyword evidence="4" id="KW-1185">Reference proteome</keyword>
<gene>
    <name evidence="5" type="primary">LOC120110029</name>
</gene>
<dbReference type="SUPFAM" id="SSF56672">
    <property type="entry name" value="DNA/RNA polymerases"/>
    <property type="match status" value="1"/>
</dbReference>
<protein>
    <submittedName>
        <fullName evidence="5">Uncharacterized protein LOC120110029</fullName>
    </submittedName>
</protein>
<dbReference type="CDD" id="cd00303">
    <property type="entry name" value="retropepsin_like"/>
    <property type="match status" value="1"/>
</dbReference>
<dbReference type="Pfam" id="PF03732">
    <property type="entry name" value="Retrotrans_gag"/>
    <property type="match status" value="1"/>
</dbReference>
<organism evidence="4 5">
    <name type="scientific">Phoenix dactylifera</name>
    <name type="common">Date palm</name>
    <dbReference type="NCBI Taxonomy" id="42345"/>
    <lineage>
        <taxon>Eukaryota</taxon>
        <taxon>Viridiplantae</taxon>
        <taxon>Streptophyta</taxon>
        <taxon>Embryophyta</taxon>
        <taxon>Tracheophyta</taxon>
        <taxon>Spermatophyta</taxon>
        <taxon>Magnoliopsida</taxon>
        <taxon>Liliopsida</taxon>
        <taxon>Arecaceae</taxon>
        <taxon>Coryphoideae</taxon>
        <taxon>Phoeniceae</taxon>
        <taxon>Phoenix</taxon>
    </lineage>
</organism>
<sequence length="692" mass="79150">MTPEAVVGNQTRVFELIKEVIGLVRQQRQQPQQPVQQDVAPREQRRSIAEFKRMTPSAFKGTTSPQEAETWIDEMEKAFREALTWQRFHTAFYSKYFPSSRLRELEREFLNLNEGTMTVDEYEAEFDRLSRKQKKRSRDYDARSGQSSSKTATSHNQSWQSGKQGSYGKTIQQEKHKCDACGGTLPVAFIYTHTLFDSGAMHSFVSSTFVQKHDLPCVQLEYDLHVSIPAGSGMIGNQVCNTCPIQIVGRDLHADLIVIDMHDFDIILGMDWLASQFATINCHEKQVNFQIPGDTKFSFVGSGAYSSPRVVSAMQIKRLLRKESMAYIATVVNTRQSDQRLEDIRVVNEYPDVFPEDLPSLPPDREIEFAIDLIPGTTPISKTSYRMAPAEMKELKKQLQDLLNKGFIRPSISPWGAPVLFVKKKDGSMRLCIDYREINKVTIKNKYPLSRIDDLFDQLKGAQIFSKIDLHSGYHQLKIRAEDVPKTTFRTRYGHYEFLSFQELKQHLVSAPILTLPSSGEGYTIYSDASKKGLGCVLIQNDKVIAYASRQLKSYEENYPIHDLDVFALKIWRHYLYGESCKDYDLAIHYHPGKANVVADALSRKSTSSIAALLTFQRRILEDLRRAEIELRSDIESGSQSEFRLHEDGSLRFRNRICIPNDSDLKNEIMREAHNTGYTVHPGGTKMYKDLK</sequence>
<dbReference type="InterPro" id="IPR043502">
    <property type="entry name" value="DNA/RNA_pol_sf"/>
</dbReference>
<evidence type="ECO:0000313" key="4">
    <source>
        <dbReference type="Proteomes" id="UP000228380"/>
    </source>
</evidence>
<feature type="compositionally biased region" description="Polar residues" evidence="1">
    <location>
        <begin position="144"/>
        <end position="166"/>
    </location>
</feature>
<dbReference type="InterPro" id="IPR043128">
    <property type="entry name" value="Rev_trsase/Diguanyl_cyclase"/>
</dbReference>
<feature type="region of interest" description="Disordered" evidence="1">
    <location>
        <begin position="128"/>
        <end position="166"/>
    </location>
</feature>
<dbReference type="Pfam" id="PF08284">
    <property type="entry name" value="RVP_2"/>
    <property type="match status" value="1"/>
</dbReference>
<dbReference type="InterPro" id="IPR032567">
    <property type="entry name" value="RTL1-rel"/>
</dbReference>
<name>A0A8B9A9Q4_PHODC</name>
<dbReference type="OrthoDB" id="786680at2759"/>
<feature type="domain" description="Retrotransposon gag" evidence="2">
    <location>
        <begin position="67"/>
        <end position="141"/>
    </location>
</feature>
<dbReference type="PANTHER" id="PTHR15503">
    <property type="entry name" value="LDOC1 RELATED"/>
    <property type="match status" value="1"/>
</dbReference>
<dbReference type="KEGG" id="pda:120110029"/>
<reference evidence="4" key="1">
    <citation type="journal article" date="2019" name="Nat. Commun.">
        <title>Genome-wide association mapping of date palm fruit traits.</title>
        <authorList>
            <person name="Hazzouri K.M."/>
            <person name="Gros-Balthazard M."/>
            <person name="Flowers J.M."/>
            <person name="Copetti D."/>
            <person name="Lemansour A."/>
            <person name="Lebrun M."/>
            <person name="Masmoudi K."/>
            <person name="Ferrand S."/>
            <person name="Dhar M.I."/>
            <person name="Fresquez Z.A."/>
            <person name="Rosas U."/>
            <person name="Zhang J."/>
            <person name="Talag J."/>
            <person name="Lee S."/>
            <person name="Kudrna D."/>
            <person name="Powell R.F."/>
            <person name="Leitch I.J."/>
            <person name="Krueger R.R."/>
            <person name="Wing R.A."/>
            <person name="Amiri K.M.A."/>
            <person name="Purugganan M.D."/>
        </authorList>
    </citation>
    <scope>NUCLEOTIDE SEQUENCE [LARGE SCALE GENOMIC DNA]</scope>
    <source>
        <strain evidence="4">cv. Khalas</strain>
    </source>
</reference>
<dbReference type="Gene3D" id="2.40.70.10">
    <property type="entry name" value="Acid Proteases"/>
    <property type="match status" value="1"/>
</dbReference>
<dbReference type="RefSeq" id="XP_038979924.1">
    <property type="nucleotide sequence ID" value="XM_039123996.1"/>
</dbReference>
<feature type="non-terminal residue" evidence="5">
    <location>
        <position position="692"/>
    </location>
</feature>
<dbReference type="InterPro" id="IPR005162">
    <property type="entry name" value="Retrotrans_gag_dom"/>
</dbReference>
<proteinExistence type="predicted"/>
<feature type="domain" description="Reverse transcriptase/retrotransposon-derived protein RNase H-like" evidence="3">
    <location>
        <begin position="500"/>
        <end position="580"/>
    </location>
</feature>
<evidence type="ECO:0000313" key="5">
    <source>
        <dbReference type="RefSeq" id="XP_038979924.1"/>
    </source>
</evidence>
<dbReference type="GeneID" id="120110029"/>
<evidence type="ECO:0000259" key="2">
    <source>
        <dbReference type="Pfam" id="PF03732"/>
    </source>
</evidence>
<evidence type="ECO:0000256" key="1">
    <source>
        <dbReference type="SAM" id="MobiDB-lite"/>
    </source>
</evidence>